<keyword evidence="3" id="KW-1185">Reference proteome</keyword>
<organism evidence="2 3">
    <name type="scientific">Planotetraspora mira</name>
    <dbReference type="NCBI Taxonomy" id="58121"/>
    <lineage>
        <taxon>Bacteria</taxon>
        <taxon>Bacillati</taxon>
        <taxon>Actinomycetota</taxon>
        <taxon>Actinomycetes</taxon>
        <taxon>Streptosporangiales</taxon>
        <taxon>Streptosporangiaceae</taxon>
        <taxon>Planotetraspora</taxon>
    </lineage>
</organism>
<protein>
    <submittedName>
        <fullName evidence="2">Uncharacterized protein</fullName>
    </submittedName>
</protein>
<dbReference type="EMBL" id="BOOO01000040">
    <property type="protein sequence ID" value="GII33507.1"/>
    <property type="molecule type" value="Genomic_DNA"/>
</dbReference>
<evidence type="ECO:0000313" key="2">
    <source>
        <dbReference type="EMBL" id="GII33507.1"/>
    </source>
</evidence>
<name>A0A8J3TY68_9ACTN</name>
<gene>
    <name evidence="2" type="ORF">Pmi06nite_69490</name>
</gene>
<feature type="region of interest" description="Disordered" evidence="1">
    <location>
        <begin position="41"/>
        <end position="68"/>
    </location>
</feature>
<accession>A0A8J3TY68</accession>
<evidence type="ECO:0000313" key="3">
    <source>
        <dbReference type="Proteomes" id="UP000650628"/>
    </source>
</evidence>
<sequence length="68" mass="7267">MTKYSAPPTQAMTFDLVIGGAPSYEGGRDAKRVQATGSSVWWPCGETNQTPPARHRPGDVRPRANPAA</sequence>
<dbReference type="AlphaFoldDB" id="A0A8J3TY68"/>
<reference evidence="2 3" key="1">
    <citation type="submission" date="2021-01" db="EMBL/GenBank/DDBJ databases">
        <title>Whole genome shotgun sequence of Planotetraspora mira NBRC 15435.</title>
        <authorList>
            <person name="Komaki H."/>
            <person name="Tamura T."/>
        </authorList>
    </citation>
    <scope>NUCLEOTIDE SEQUENCE [LARGE SCALE GENOMIC DNA]</scope>
    <source>
        <strain evidence="2 3">NBRC 15435</strain>
    </source>
</reference>
<evidence type="ECO:0000256" key="1">
    <source>
        <dbReference type="SAM" id="MobiDB-lite"/>
    </source>
</evidence>
<proteinExistence type="predicted"/>
<comment type="caution">
    <text evidence="2">The sequence shown here is derived from an EMBL/GenBank/DDBJ whole genome shotgun (WGS) entry which is preliminary data.</text>
</comment>
<dbReference type="Proteomes" id="UP000650628">
    <property type="component" value="Unassembled WGS sequence"/>
</dbReference>